<dbReference type="GO" id="GO:0032259">
    <property type="term" value="P:methylation"/>
    <property type="evidence" value="ECO:0007669"/>
    <property type="project" value="UniProtKB-KW"/>
</dbReference>
<dbReference type="CDD" id="cd02440">
    <property type="entry name" value="AdoMet_MTases"/>
    <property type="match status" value="1"/>
</dbReference>
<dbReference type="RefSeq" id="WP_307725842.1">
    <property type="nucleotide sequence ID" value="NZ_BJYM01000007.1"/>
</dbReference>
<comment type="caution">
    <text evidence="5">The sequence shown here is derived from an EMBL/GenBank/DDBJ whole genome shotgun (WGS) entry which is preliminary data.</text>
</comment>
<dbReference type="InterPro" id="IPR029063">
    <property type="entry name" value="SAM-dependent_MTases_sf"/>
</dbReference>
<keyword evidence="6" id="KW-1185">Reference proteome</keyword>
<evidence type="ECO:0000256" key="2">
    <source>
        <dbReference type="ARBA" id="ARBA00022603"/>
    </source>
</evidence>
<gene>
    <name evidence="5" type="ORF">OSO01_20430</name>
</gene>
<dbReference type="GO" id="GO:0008757">
    <property type="term" value="F:S-adenosylmethionine-dependent methyltransferase activity"/>
    <property type="evidence" value="ECO:0007669"/>
    <property type="project" value="InterPro"/>
</dbReference>
<dbReference type="Pfam" id="PF08241">
    <property type="entry name" value="Methyltransf_11"/>
    <property type="match status" value="1"/>
</dbReference>
<dbReference type="EMBL" id="BJYM01000007">
    <property type="protein sequence ID" value="GEN87304.1"/>
    <property type="molecule type" value="Genomic_DNA"/>
</dbReference>
<reference evidence="5 6" key="1">
    <citation type="submission" date="2019-07" db="EMBL/GenBank/DDBJ databases">
        <title>Whole genome shotgun sequence of Oceanobacillus sojae NBRC 105379.</title>
        <authorList>
            <person name="Hosoyama A."/>
            <person name="Uohara A."/>
            <person name="Ohji S."/>
            <person name="Ichikawa N."/>
        </authorList>
    </citation>
    <scope>NUCLEOTIDE SEQUENCE [LARGE SCALE GENOMIC DNA]</scope>
    <source>
        <strain evidence="5 6">NBRC 105379</strain>
    </source>
</reference>
<evidence type="ECO:0000256" key="1">
    <source>
        <dbReference type="ARBA" id="ARBA00008361"/>
    </source>
</evidence>
<organism evidence="5 6">
    <name type="scientific">Oceanobacillus sojae</name>
    <dbReference type="NCBI Taxonomy" id="582851"/>
    <lineage>
        <taxon>Bacteria</taxon>
        <taxon>Bacillati</taxon>
        <taxon>Bacillota</taxon>
        <taxon>Bacilli</taxon>
        <taxon>Bacillales</taxon>
        <taxon>Bacillaceae</taxon>
        <taxon>Oceanobacillus</taxon>
    </lineage>
</organism>
<dbReference type="InterPro" id="IPR051052">
    <property type="entry name" value="Diverse_substrate_MTase"/>
</dbReference>
<sequence>MDFHSKDNMYSYTNREVDMTWKEKIKELIDIASIHQAADIGCGGGIYSKALADIGIPSVSGIDYSKPILEGAVKHCSNYSNISFQLGYANNTGLESGSADFILSRALIHHIKDLGSVFVEAYRVLKSDGCYLIQDRTLDDCLLEGSNEHIRGYFFEAFPKLKEFEKKRRRSSDNIKLSLQQAGFRKIEEHRLWEIRKTYKNKQALLDDIQSRAGRSIMHELSDAELASLINYIDQSIGDIEELVEKDRWTLFKAVKG</sequence>
<proteinExistence type="inferred from homology"/>
<accession>A0A511ZIP1</accession>
<evidence type="ECO:0000313" key="6">
    <source>
        <dbReference type="Proteomes" id="UP000321558"/>
    </source>
</evidence>
<keyword evidence="3 5" id="KW-0808">Transferase</keyword>
<dbReference type="Gene3D" id="3.40.50.150">
    <property type="entry name" value="Vaccinia Virus protein VP39"/>
    <property type="match status" value="1"/>
</dbReference>
<dbReference type="STRING" id="582851.GCA_900162665_01269"/>
<dbReference type="InterPro" id="IPR013216">
    <property type="entry name" value="Methyltransf_11"/>
</dbReference>
<keyword evidence="2 5" id="KW-0489">Methyltransferase</keyword>
<evidence type="ECO:0000259" key="4">
    <source>
        <dbReference type="Pfam" id="PF08241"/>
    </source>
</evidence>
<name>A0A511ZIP1_9BACI</name>
<comment type="similarity">
    <text evidence="1">Belongs to the methyltransferase superfamily.</text>
</comment>
<feature type="domain" description="Methyltransferase type 11" evidence="4">
    <location>
        <begin position="39"/>
        <end position="132"/>
    </location>
</feature>
<protein>
    <submittedName>
        <fullName evidence="5">SAM-dependent methyltransferase</fullName>
    </submittedName>
</protein>
<dbReference type="PANTHER" id="PTHR44942:SF4">
    <property type="entry name" value="METHYLTRANSFERASE TYPE 11 DOMAIN-CONTAINING PROTEIN"/>
    <property type="match status" value="1"/>
</dbReference>
<evidence type="ECO:0000256" key="3">
    <source>
        <dbReference type="ARBA" id="ARBA00022679"/>
    </source>
</evidence>
<evidence type="ECO:0000313" key="5">
    <source>
        <dbReference type="EMBL" id="GEN87304.1"/>
    </source>
</evidence>
<dbReference type="SUPFAM" id="SSF53335">
    <property type="entry name" value="S-adenosyl-L-methionine-dependent methyltransferases"/>
    <property type="match status" value="1"/>
</dbReference>
<dbReference type="Proteomes" id="UP000321558">
    <property type="component" value="Unassembled WGS sequence"/>
</dbReference>
<dbReference type="AlphaFoldDB" id="A0A511ZIP1"/>
<dbReference type="PANTHER" id="PTHR44942">
    <property type="entry name" value="METHYLTRANSF_11 DOMAIN-CONTAINING PROTEIN"/>
    <property type="match status" value="1"/>
</dbReference>